<dbReference type="Proteomes" id="UP000782312">
    <property type="component" value="Unassembled WGS sequence"/>
</dbReference>
<dbReference type="PANTHER" id="PTHR33570">
    <property type="entry name" value="4-CARBOXYMUCONOLACTONE DECARBOXYLASE FAMILY PROTEIN"/>
    <property type="match status" value="1"/>
</dbReference>
<dbReference type="SUPFAM" id="SSF69118">
    <property type="entry name" value="AhpD-like"/>
    <property type="match status" value="1"/>
</dbReference>
<proteinExistence type="predicted"/>
<dbReference type="PANTHER" id="PTHR33570:SF2">
    <property type="entry name" value="CARBOXYMUCONOLACTONE DECARBOXYLASE-LIKE DOMAIN-CONTAINING PROTEIN"/>
    <property type="match status" value="1"/>
</dbReference>
<accession>A0A932HZ13</accession>
<dbReference type="Pfam" id="PF02627">
    <property type="entry name" value="CMD"/>
    <property type="match status" value="1"/>
</dbReference>
<comment type="caution">
    <text evidence="2">The sequence shown here is derived from an EMBL/GenBank/DDBJ whole genome shotgun (WGS) entry which is preliminary data.</text>
</comment>
<evidence type="ECO:0000313" key="3">
    <source>
        <dbReference type="Proteomes" id="UP000782312"/>
    </source>
</evidence>
<name>A0A932HZ13_UNCTE</name>
<gene>
    <name evidence="2" type="ORF">HYZ11_08735</name>
</gene>
<feature type="domain" description="Carboxymuconolactone decarboxylase-like" evidence="1">
    <location>
        <begin position="34"/>
        <end position="115"/>
    </location>
</feature>
<dbReference type="EMBL" id="JACPUR010000019">
    <property type="protein sequence ID" value="MBI3127673.1"/>
    <property type="molecule type" value="Genomic_DNA"/>
</dbReference>
<organism evidence="2 3">
    <name type="scientific">Tectimicrobiota bacterium</name>
    <dbReference type="NCBI Taxonomy" id="2528274"/>
    <lineage>
        <taxon>Bacteria</taxon>
        <taxon>Pseudomonadati</taxon>
        <taxon>Nitrospinota/Tectimicrobiota group</taxon>
        <taxon>Candidatus Tectimicrobiota</taxon>
    </lineage>
</organism>
<dbReference type="InterPro" id="IPR052512">
    <property type="entry name" value="4CMD/NDH-1_regulator"/>
</dbReference>
<dbReference type="InterPro" id="IPR029032">
    <property type="entry name" value="AhpD-like"/>
</dbReference>
<reference evidence="2" key="1">
    <citation type="submission" date="2020-07" db="EMBL/GenBank/DDBJ databases">
        <title>Huge and variable diversity of episymbiotic CPR bacteria and DPANN archaea in groundwater ecosystems.</title>
        <authorList>
            <person name="He C.Y."/>
            <person name="Keren R."/>
            <person name="Whittaker M."/>
            <person name="Farag I.F."/>
            <person name="Doudna J."/>
            <person name="Cate J.H.D."/>
            <person name="Banfield J.F."/>
        </authorList>
    </citation>
    <scope>NUCLEOTIDE SEQUENCE</scope>
    <source>
        <strain evidence="2">NC_groundwater_763_Ag_S-0.2um_68_21</strain>
    </source>
</reference>
<dbReference type="GO" id="GO:0051920">
    <property type="term" value="F:peroxiredoxin activity"/>
    <property type="evidence" value="ECO:0007669"/>
    <property type="project" value="InterPro"/>
</dbReference>
<evidence type="ECO:0000313" key="2">
    <source>
        <dbReference type="EMBL" id="MBI3127673.1"/>
    </source>
</evidence>
<evidence type="ECO:0000259" key="1">
    <source>
        <dbReference type="Pfam" id="PF02627"/>
    </source>
</evidence>
<protein>
    <submittedName>
        <fullName evidence="2">Carboxymuconolactone decarboxylase family protein</fullName>
    </submittedName>
</protein>
<dbReference type="InterPro" id="IPR003779">
    <property type="entry name" value="CMD-like"/>
</dbReference>
<dbReference type="Gene3D" id="1.20.1290.10">
    <property type="entry name" value="AhpD-like"/>
    <property type="match status" value="1"/>
</dbReference>
<dbReference type="AlphaFoldDB" id="A0A932HZ13"/>
<sequence length="125" mass="13970">MADDTLYQRGLANRARVFGTEGEERRKTFEQASPDFARFVTEDIYGGLYERKGIDDKTREAVILGILIARGMTKEIEYHVDAALNVGMTRKDIEEIIMVCAYYAGGPHAVAAVHASLNVFKKRGI</sequence>